<evidence type="ECO:0000313" key="4">
    <source>
        <dbReference type="Proteomes" id="UP000654279"/>
    </source>
</evidence>
<dbReference type="Pfam" id="PF10703">
    <property type="entry name" value="MoaF"/>
    <property type="match status" value="1"/>
</dbReference>
<accession>A0A926D0E7</accession>
<dbReference type="InterPro" id="IPR012674">
    <property type="entry name" value="Calycin"/>
</dbReference>
<dbReference type="Gene3D" id="2.40.128.20">
    <property type="match status" value="1"/>
</dbReference>
<dbReference type="InterPro" id="IPR024724">
    <property type="entry name" value="MoaF_N"/>
</dbReference>
<feature type="domain" description="MoaF C-terminal" evidence="2">
    <location>
        <begin position="157"/>
        <end position="260"/>
    </location>
</feature>
<organism evidence="3 4">
    <name type="scientific">Luoshenia tenuis</name>
    <dbReference type="NCBI Taxonomy" id="2763654"/>
    <lineage>
        <taxon>Bacteria</taxon>
        <taxon>Bacillati</taxon>
        <taxon>Bacillota</taxon>
        <taxon>Clostridia</taxon>
        <taxon>Christensenellales</taxon>
        <taxon>Christensenellaceae</taxon>
        <taxon>Luoshenia</taxon>
    </lineage>
</organism>
<dbReference type="InterPro" id="IPR035348">
    <property type="entry name" value="MoaF_C"/>
</dbReference>
<sequence length="272" mass="30294">MERIARRWKSLSQEEVRRIRNASSVEQYATGGLAGGQYMPAYTGALTGKAVTLNFEGREALHYKFEDAHALAWQDGAGGEGREFYQAHVGAQNVYFVHHAVEGTLEGRTLVLDFDTGLVTLCAAKIGNGYEAREVGHTFYFGRIAGVGDGKAPLHGFTHDLVGKAIRWTYRENEMMVKHVYLTPQYYAYTMIGGLNGWTSATPADYVKIRENLYIFTWLEERQAGIEGICLIDLEAMHDVGGFFGINSGDAFECYTFGAKGEWSTPHTDFED</sequence>
<dbReference type="Pfam" id="PF17409">
    <property type="entry name" value="MoaF_C"/>
    <property type="match status" value="1"/>
</dbReference>
<dbReference type="EMBL" id="JACRSO010000003">
    <property type="protein sequence ID" value="MBC8529463.1"/>
    <property type="molecule type" value="Genomic_DNA"/>
</dbReference>
<proteinExistence type="predicted"/>
<dbReference type="RefSeq" id="WP_249285306.1">
    <property type="nucleotide sequence ID" value="NZ_JACRSO010000003.1"/>
</dbReference>
<dbReference type="AlphaFoldDB" id="A0A926D0E7"/>
<reference evidence="3" key="1">
    <citation type="submission" date="2020-08" db="EMBL/GenBank/DDBJ databases">
        <title>Genome public.</title>
        <authorList>
            <person name="Liu C."/>
            <person name="Sun Q."/>
        </authorList>
    </citation>
    <scope>NUCLEOTIDE SEQUENCE</scope>
    <source>
        <strain evidence="3">NSJ-44</strain>
    </source>
</reference>
<evidence type="ECO:0000259" key="2">
    <source>
        <dbReference type="Pfam" id="PF17409"/>
    </source>
</evidence>
<comment type="caution">
    <text evidence="3">The sequence shown here is derived from an EMBL/GenBank/DDBJ whole genome shotgun (WGS) entry which is preliminary data.</text>
</comment>
<feature type="domain" description="Molybdenum cofactor biosynthesis protein F N-terminal" evidence="1">
    <location>
        <begin position="30"/>
        <end position="127"/>
    </location>
</feature>
<name>A0A926D0E7_9FIRM</name>
<evidence type="ECO:0000313" key="3">
    <source>
        <dbReference type="EMBL" id="MBC8529463.1"/>
    </source>
</evidence>
<evidence type="ECO:0000259" key="1">
    <source>
        <dbReference type="Pfam" id="PF10703"/>
    </source>
</evidence>
<protein>
    <submittedName>
        <fullName evidence="3">MoaF N-terminal domain-containing protein</fullName>
    </submittedName>
</protein>
<keyword evidence="4" id="KW-1185">Reference proteome</keyword>
<gene>
    <name evidence="3" type="ORF">H8699_08490</name>
</gene>
<dbReference type="Proteomes" id="UP000654279">
    <property type="component" value="Unassembled WGS sequence"/>
</dbReference>